<dbReference type="Gene3D" id="1.20.1440.100">
    <property type="entry name" value="SG protein - dephosphorylation function"/>
    <property type="match status" value="1"/>
</dbReference>
<protein>
    <submittedName>
        <fullName evidence="5">HAD superfamily phosphoserine phosphatase-like hydrolase</fullName>
    </submittedName>
</protein>
<evidence type="ECO:0000313" key="6">
    <source>
        <dbReference type="Proteomes" id="UP001255185"/>
    </source>
</evidence>
<keyword evidence="1" id="KW-0479">Metal-binding</keyword>
<keyword evidence="6" id="KW-1185">Reference proteome</keyword>
<dbReference type="PANTHER" id="PTHR43344:SF13">
    <property type="entry name" value="PHOSPHATASE RV3661-RELATED"/>
    <property type="match status" value="1"/>
</dbReference>
<organism evidence="5 6">
    <name type="scientific">Flavobacterium arsenatis</name>
    <dbReference type="NCBI Taxonomy" id="1484332"/>
    <lineage>
        <taxon>Bacteria</taxon>
        <taxon>Pseudomonadati</taxon>
        <taxon>Bacteroidota</taxon>
        <taxon>Flavobacteriia</taxon>
        <taxon>Flavobacteriales</taxon>
        <taxon>Flavobacteriaceae</taxon>
        <taxon>Flavobacterium</taxon>
    </lineage>
</organism>
<accession>A0ABU1TNW3</accession>
<evidence type="ECO:0000256" key="4">
    <source>
        <dbReference type="SAM" id="Phobius"/>
    </source>
</evidence>
<gene>
    <name evidence="5" type="ORF">J2X31_001678</name>
</gene>
<proteinExistence type="predicted"/>
<evidence type="ECO:0000313" key="5">
    <source>
        <dbReference type="EMBL" id="MDR6967666.1"/>
    </source>
</evidence>
<dbReference type="Gene3D" id="3.40.50.1000">
    <property type="entry name" value="HAD superfamily/HAD-like"/>
    <property type="match status" value="1"/>
</dbReference>
<dbReference type="RefSeq" id="WP_310025901.1">
    <property type="nucleotide sequence ID" value="NZ_JAVDVI010000006.1"/>
</dbReference>
<keyword evidence="2" id="KW-0378">Hydrolase</keyword>
<dbReference type="NCBIfam" id="TIGR01488">
    <property type="entry name" value="HAD-SF-IB"/>
    <property type="match status" value="1"/>
</dbReference>
<name>A0ABU1TNW3_9FLAO</name>
<dbReference type="Proteomes" id="UP001255185">
    <property type="component" value="Unassembled WGS sequence"/>
</dbReference>
<dbReference type="Pfam" id="PF12710">
    <property type="entry name" value="HAD"/>
    <property type="match status" value="1"/>
</dbReference>
<keyword evidence="4" id="KW-0472">Membrane</keyword>
<sequence length="189" mass="21692">MKTLALFDFDGTLYKKDSLIEFTKFSKGVFAFYGGIIFLSPYLIAMKIKLMSNEKVKIKFISYFFGRMKEAVFLNFCESFALNHISKNLDPKLFFSFIKHLENRDTIYIVTASIPEWIAPWSNKFGVEVIGTKIEIIDSSLTGNFSSKNCYGKEKVNRITHEINLDNFTSIYTYGSGKGDAEMLKLSRL</sequence>
<reference evidence="5 6" key="1">
    <citation type="submission" date="2023-07" db="EMBL/GenBank/DDBJ databases">
        <title>Sorghum-associated microbial communities from plants grown in Nebraska, USA.</title>
        <authorList>
            <person name="Schachtman D."/>
        </authorList>
    </citation>
    <scope>NUCLEOTIDE SEQUENCE [LARGE SCALE GENOMIC DNA]</scope>
    <source>
        <strain evidence="5 6">3773</strain>
    </source>
</reference>
<keyword evidence="4" id="KW-0812">Transmembrane</keyword>
<dbReference type="InterPro" id="IPR036412">
    <property type="entry name" value="HAD-like_sf"/>
</dbReference>
<comment type="caution">
    <text evidence="5">The sequence shown here is derived from an EMBL/GenBank/DDBJ whole genome shotgun (WGS) entry which is preliminary data.</text>
</comment>
<dbReference type="EMBL" id="JAVDVI010000006">
    <property type="protein sequence ID" value="MDR6967666.1"/>
    <property type="molecule type" value="Genomic_DNA"/>
</dbReference>
<dbReference type="SUPFAM" id="SSF56784">
    <property type="entry name" value="HAD-like"/>
    <property type="match status" value="1"/>
</dbReference>
<feature type="transmembrane region" description="Helical" evidence="4">
    <location>
        <begin position="25"/>
        <end position="45"/>
    </location>
</feature>
<dbReference type="InterPro" id="IPR023214">
    <property type="entry name" value="HAD_sf"/>
</dbReference>
<evidence type="ECO:0000256" key="1">
    <source>
        <dbReference type="ARBA" id="ARBA00022723"/>
    </source>
</evidence>
<evidence type="ECO:0000256" key="2">
    <source>
        <dbReference type="ARBA" id="ARBA00022801"/>
    </source>
</evidence>
<dbReference type="PANTHER" id="PTHR43344">
    <property type="entry name" value="PHOSPHOSERINE PHOSPHATASE"/>
    <property type="match status" value="1"/>
</dbReference>
<dbReference type="InterPro" id="IPR050582">
    <property type="entry name" value="HAD-like_SerB"/>
</dbReference>
<keyword evidence="3" id="KW-0460">Magnesium</keyword>
<keyword evidence="4" id="KW-1133">Transmembrane helix</keyword>
<evidence type="ECO:0000256" key="3">
    <source>
        <dbReference type="ARBA" id="ARBA00022842"/>
    </source>
</evidence>